<dbReference type="PANTHER" id="PTHR24177">
    <property type="entry name" value="CASKIN"/>
    <property type="match status" value="1"/>
</dbReference>
<keyword evidence="1" id="KW-0472">Membrane</keyword>
<accession>A0AAV3QZX9</accession>
<feature type="transmembrane region" description="Helical" evidence="1">
    <location>
        <begin position="347"/>
        <end position="372"/>
    </location>
</feature>
<keyword evidence="1" id="KW-0812">Transmembrane</keyword>
<feature type="transmembrane region" description="Helical" evidence="1">
    <location>
        <begin position="272"/>
        <end position="295"/>
    </location>
</feature>
<organism evidence="3 4">
    <name type="scientific">Lithospermum erythrorhizon</name>
    <name type="common">Purple gromwell</name>
    <name type="synonym">Lithospermum officinale var. erythrorhizon</name>
    <dbReference type="NCBI Taxonomy" id="34254"/>
    <lineage>
        <taxon>Eukaryota</taxon>
        <taxon>Viridiplantae</taxon>
        <taxon>Streptophyta</taxon>
        <taxon>Embryophyta</taxon>
        <taxon>Tracheophyta</taxon>
        <taxon>Spermatophyta</taxon>
        <taxon>Magnoliopsida</taxon>
        <taxon>eudicotyledons</taxon>
        <taxon>Gunneridae</taxon>
        <taxon>Pentapetalae</taxon>
        <taxon>asterids</taxon>
        <taxon>lamiids</taxon>
        <taxon>Boraginales</taxon>
        <taxon>Boraginaceae</taxon>
        <taxon>Boraginoideae</taxon>
        <taxon>Lithospermeae</taxon>
        <taxon>Lithospermum</taxon>
    </lineage>
</organism>
<keyword evidence="4" id="KW-1185">Reference proteome</keyword>
<dbReference type="GO" id="GO:0016020">
    <property type="term" value="C:membrane"/>
    <property type="evidence" value="ECO:0007669"/>
    <property type="project" value="TreeGrafter"/>
</dbReference>
<protein>
    <submittedName>
        <fullName evidence="3">Scaffold/adaptor protein</fullName>
    </submittedName>
</protein>
<keyword evidence="1" id="KW-1133">Transmembrane helix</keyword>
<evidence type="ECO:0000313" key="4">
    <source>
        <dbReference type="Proteomes" id="UP001454036"/>
    </source>
</evidence>
<dbReference type="InterPro" id="IPR026961">
    <property type="entry name" value="PGG_dom"/>
</dbReference>
<gene>
    <name evidence="3" type="ORF">LIER_22955</name>
</gene>
<reference evidence="3 4" key="1">
    <citation type="submission" date="2024-01" db="EMBL/GenBank/DDBJ databases">
        <title>The complete chloroplast genome sequence of Lithospermum erythrorhizon: insights into the phylogenetic relationship among Boraginaceae species and the maternal lineages of purple gromwells.</title>
        <authorList>
            <person name="Okada T."/>
            <person name="Watanabe K."/>
        </authorList>
    </citation>
    <scope>NUCLEOTIDE SEQUENCE [LARGE SCALE GENOMIC DNA]</scope>
</reference>
<name>A0AAV3QZX9_LITER</name>
<dbReference type="Pfam" id="PF13962">
    <property type="entry name" value="PGG"/>
    <property type="match status" value="1"/>
</dbReference>
<evidence type="ECO:0000313" key="3">
    <source>
        <dbReference type="EMBL" id="GAA0168183.1"/>
    </source>
</evidence>
<feature type="transmembrane region" description="Helical" evidence="1">
    <location>
        <begin position="315"/>
        <end position="341"/>
    </location>
</feature>
<dbReference type="SUPFAM" id="SSF48403">
    <property type="entry name" value="Ankyrin repeat"/>
    <property type="match status" value="1"/>
</dbReference>
<feature type="domain" description="PGG" evidence="2">
    <location>
        <begin position="226"/>
        <end position="340"/>
    </location>
</feature>
<dbReference type="InterPro" id="IPR036770">
    <property type="entry name" value="Ankyrin_rpt-contain_sf"/>
</dbReference>
<proteinExistence type="predicted"/>
<dbReference type="PANTHER" id="PTHR24177:SF292">
    <property type="entry name" value="ANKYRIN REPEAT FAMILY PROTEIN-RELATED"/>
    <property type="match status" value="1"/>
</dbReference>
<comment type="caution">
    <text evidence="3">The sequence shown here is derived from an EMBL/GenBank/DDBJ whole genome shotgun (WGS) entry which is preliminary data.</text>
</comment>
<evidence type="ECO:0000256" key="1">
    <source>
        <dbReference type="SAM" id="Phobius"/>
    </source>
</evidence>
<feature type="transmembrane region" description="Helical" evidence="1">
    <location>
        <begin position="233"/>
        <end position="252"/>
    </location>
</feature>
<sequence length="397" mass="44519">MWVGKHHTLIGLFRPGCLIPCTLGNEKQSFKGKLFQTFIILVPYLQHIYHQKMIHIKVIKILEAISGQALTRKNPDIGACISTFGPLVFKAAELGIVEFLVVLIHSYPDFFWKVNEDGHTIFHVAVIHRQEKVFSLINEIGALKDHITLLKDKGRNNMLHLAAKLPSPNRLETDSGAALQLRKELLWFKEVEKIMQPSYKDMENDERKTPQSLFTEEHKVLVKEGEKWMEKTSASCMLVSTLIATVTFAALFTVPGGNNGETGVPIFQGGKAFTLFAISNSLSLICSATSILTFLSILTSRSAEQDFLQSLPRSLLIGLLTLFISIATMMVAFGATLFIVLGHGIRWFSITIGVASGINVIWFAWLHLPLFVDIVSHTYNSKNLFQKPMHLFEINPM</sequence>
<dbReference type="Proteomes" id="UP001454036">
    <property type="component" value="Unassembled WGS sequence"/>
</dbReference>
<dbReference type="AlphaFoldDB" id="A0AAV3QZX9"/>
<evidence type="ECO:0000259" key="2">
    <source>
        <dbReference type="Pfam" id="PF13962"/>
    </source>
</evidence>
<dbReference type="EMBL" id="BAABME010006373">
    <property type="protein sequence ID" value="GAA0168183.1"/>
    <property type="molecule type" value="Genomic_DNA"/>
</dbReference>